<protein>
    <submittedName>
        <fullName evidence="3">Alkyl hydroperoxide reductase AhpD</fullName>
    </submittedName>
    <submittedName>
        <fullName evidence="2">Carboxymuconolactone decarboxylase family protein</fullName>
    </submittedName>
</protein>
<feature type="domain" description="Carboxymuconolactone decarboxylase-like" evidence="1">
    <location>
        <begin position="14"/>
        <end position="93"/>
    </location>
</feature>
<sequence length="145" mass="16453">MARLNMSEAAPEPYLAFRQADGAIRKGPLAEKVRELVKLRVSQVNGCVYCVDKHAAEARRSGETEDRLTHLPVWRESELFDERERAALAYAEAVTTQRHVDDELWDEARKQFPDKAELGHLVAQVALINALNMLGVPLRMKPPRH</sequence>
<dbReference type="InterPro" id="IPR029032">
    <property type="entry name" value="AhpD-like"/>
</dbReference>
<accession>A0A917K749</accession>
<organism evidence="3 4">
    <name type="scientific">Saccharopolyspora thermophila</name>
    <dbReference type="NCBI Taxonomy" id="89367"/>
    <lineage>
        <taxon>Bacteria</taxon>
        <taxon>Bacillati</taxon>
        <taxon>Actinomycetota</taxon>
        <taxon>Actinomycetes</taxon>
        <taxon>Pseudonocardiales</taxon>
        <taxon>Pseudonocardiaceae</taxon>
        <taxon>Saccharopolyspora</taxon>
    </lineage>
</organism>
<comment type="caution">
    <text evidence="3">The sequence shown here is derived from an EMBL/GenBank/DDBJ whole genome shotgun (WGS) entry which is preliminary data.</text>
</comment>
<dbReference type="Proteomes" id="UP001500220">
    <property type="component" value="Unassembled WGS sequence"/>
</dbReference>
<dbReference type="RefSeq" id="WP_188990249.1">
    <property type="nucleotide sequence ID" value="NZ_BAAAHC010000003.1"/>
</dbReference>
<reference evidence="3" key="4">
    <citation type="submission" date="2020-09" db="EMBL/GenBank/DDBJ databases">
        <authorList>
            <person name="Sun Q."/>
            <person name="Zhou Y."/>
        </authorList>
    </citation>
    <scope>NUCLEOTIDE SEQUENCE</scope>
    <source>
        <strain evidence="3">CGMCC 4.7206</strain>
    </source>
</reference>
<dbReference type="EMBL" id="BAAAHC010000003">
    <property type="protein sequence ID" value="GAA0506882.1"/>
    <property type="molecule type" value="Genomic_DNA"/>
</dbReference>
<dbReference type="Proteomes" id="UP000597989">
    <property type="component" value="Unassembled WGS sequence"/>
</dbReference>
<gene>
    <name evidence="2" type="ORF">GCM10009545_06160</name>
    <name evidence="3" type="ORF">GCM10011581_41590</name>
</gene>
<evidence type="ECO:0000313" key="3">
    <source>
        <dbReference type="EMBL" id="GGJ00123.1"/>
    </source>
</evidence>
<dbReference type="SUPFAM" id="SSF69118">
    <property type="entry name" value="AhpD-like"/>
    <property type="match status" value="1"/>
</dbReference>
<dbReference type="Pfam" id="PF02627">
    <property type="entry name" value="CMD"/>
    <property type="match status" value="1"/>
</dbReference>
<dbReference type="PANTHER" id="PTHR34846">
    <property type="entry name" value="4-CARBOXYMUCONOLACTONE DECARBOXYLASE FAMILY PROTEIN (AFU_ORTHOLOGUE AFUA_6G11590)"/>
    <property type="match status" value="1"/>
</dbReference>
<evidence type="ECO:0000313" key="5">
    <source>
        <dbReference type="Proteomes" id="UP001500220"/>
    </source>
</evidence>
<dbReference type="AlphaFoldDB" id="A0A917K749"/>
<dbReference type="NCBIfam" id="TIGR00778">
    <property type="entry name" value="ahpD_dom"/>
    <property type="match status" value="1"/>
</dbReference>
<evidence type="ECO:0000313" key="4">
    <source>
        <dbReference type="Proteomes" id="UP000597989"/>
    </source>
</evidence>
<dbReference type="PANTHER" id="PTHR34846:SF10">
    <property type="entry name" value="CYTOPLASMIC PROTEIN"/>
    <property type="match status" value="1"/>
</dbReference>
<proteinExistence type="predicted"/>
<reference evidence="2" key="1">
    <citation type="journal article" date="2014" name="Int. J. Syst. Evol. Microbiol.">
        <title>Complete genome of a new Firmicutes species belonging to the dominant human colonic microbiota ('Ruminococcus bicirculans') reveals two chromosomes and a selective capacity to utilize plant glucans.</title>
        <authorList>
            <consortium name="NISC Comparative Sequencing Program"/>
            <person name="Wegmann U."/>
            <person name="Louis P."/>
            <person name="Goesmann A."/>
            <person name="Henrissat B."/>
            <person name="Duncan S.H."/>
            <person name="Flint H.J."/>
        </authorList>
    </citation>
    <scope>NUCLEOTIDE SEQUENCE</scope>
    <source>
        <strain evidence="2">JCM 10664</strain>
    </source>
</reference>
<reference evidence="3 4" key="2">
    <citation type="journal article" date="2014" name="Int. J. Syst. Evol. Microbiol.">
        <title>Complete genome sequence of Corynebacterium casei LMG S-19264T (=DSM 44701T), isolated from a smear-ripened cheese.</title>
        <authorList>
            <consortium name="US DOE Joint Genome Institute (JGI-PGF)"/>
            <person name="Walter F."/>
            <person name="Albersmeier A."/>
            <person name="Kalinowski J."/>
            <person name="Ruckert C."/>
        </authorList>
    </citation>
    <scope>NUCLEOTIDE SEQUENCE [LARGE SCALE GENOMIC DNA]</scope>
    <source>
        <strain evidence="3 4">CGMCC 4.7206</strain>
    </source>
</reference>
<evidence type="ECO:0000313" key="2">
    <source>
        <dbReference type="EMBL" id="GAA0506882.1"/>
    </source>
</evidence>
<dbReference type="EMBL" id="BMMT01000017">
    <property type="protein sequence ID" value="GGJ00123.1"/>
    <property type="molecule type" value="Genomic_DNA"/>
</dbReference>
<dbReference type="InterPro" id="IPR004675">
    <property type="entry name" value="AhpD_core"/>
</dbReference>
<reference evidence="5" key="3">
    <citation type="journal article" date="2019" name="Int. J. Syst. Evol. Microbiol.">
        <title>The Global Catalogue of Microorganisms (GCM) 10K type strain sequencing project: providing services to taxonomists for standard genome sequencing and annotation.</title>
        <authorList>
            <consortium name="The Broad Institute Genomics Platform"/>
            <consortium name="The Broad Institute Genome Sequencing Center for Infectious Disease"/>
            <person name="Wu L."/>
            <person name="Ma J."/>
        </authorList>
    </citation>
    <scope>NUCLEOTIDE SEQUENCE [LARGE SCALE GENOMIC DNA]</scope>
    <source>
        <strain evidence="5">JCM 10664</strain>
    </source>
</reference>
<name>A0A917K749_9PSEU</name>
<dbReference type="Gene3D" id="1.20.1290.10">
    <property type="entry name" value="AhpD-like"/>
    <property type="match status" value="1"/>
</dbReference>
<dbReference type="InterPro" id="IPR003779">
    <property type="entry name" value="CMD-like"/>
</dbReference>
<reference evidence="2" key="5">
    <citation type="submission" date="2023-12" db="EMBL/GenBank/DDBJ databases">
        <authorList>
            <person name="Sun Q."/>
            <person name="Inoue M."/>
        </authorList>
    </citation>
    <scope>NUCLEOTIDE SEQUENCE</scope>
    <source>
        <strain evidence="2">JCM 10664</strain>
    </source>
</reference>
<evidence type="ECO:0000259" key="1">
    <source>
        <dbReference type="Pfam" id="PF02627"/>
    </source>
</evidence>
<keyword evidence="5" id="KW-1185">Reference proteome</keyword>
<dbReference type="GO" id="GO:0051920">
    <property type="term" value="F:peroxiredoxin activity"/>
    <property type="evidence" value="ECO:0007669"/>
    <property type="project" value="InterPro"/>
</dbReference>